<reference evidence="2" key="1">
    <citation type="submission" date="2006-10" db="EMBL/GenBank/DDBJ databases">
        <authorList>
            <person name="Amadeo P."/>
            <person name="Zhao Q."/>
            <person name="Wortman J."/>
            <person name="Fraser-Liggett C."/>
            <person name="Carlton J."/>
        </authorList>
    </citation>
    <scope>NUCLEOTIDE SEQUENCE</scope>
    <source>
        <strain evidence="2">G3</strain>
    </source>
</reference>
<dbReference type="eggNOG" id="ENOG502T1HM">
    <property type="taxonomic scope" value="Eukaryota"/>
</dbReference>
<dbReference type="VEuPathDB" id="TrichDB:TVAGG3_0865860"/>
<keyword evidence="1" id="KW-0472">Membrane</keyword>
<proteinExistence type="predicted"/>
<evidence type="ECO:0000313" key="2">
    <source>
        <dbReference type="EMBL" id="EAY02223.1"/>
    </source>
</evidence>
<dbReference type="Gene3D" id="3.90.550.10">
    <property type="entry name" value="Spore Coat Polysaccharide Biosynthesis Protein SpsA, Chain A"/>
    <property type="match status" value="1"/>
</dbReference>
<protein>
    <recommendedName>
        <fullName evidence="4">Nucleotide-diphospho-sugar transferase domain-containing protein</fullName>
    </recommendedName>
</protein>
<sequence length="374" mass="43075">MEDITTFFDDPPPRSRYAFISGYTCDDSEEHFLILAITCGYSLMKVSPNYDRVLLIPTTMDIPKSKLKILKSIWTHIVRRPYIKWPDGYKDKTQRDTAFWFKLNAWSVTGWEKLLWTGTDVIFRRDPSTIFKYPAPTSIIDHFVYGFSHLGPVTNGDFIMFKPSLRDFAGMKLLGMNWSRNPDEYGFKLQKQGASWTGPHDQGLISQYFDGNITVAPQWYQLEVPGNPQSILGYNNTETPDPRVVSFHYPSLFKPWKNNIGPYSNAWANVAQEALNSINFTYNLKRHGFPPTATVHPNLQFTYERPMPALPAKYPYLTESDEGLDVSLIFPETLFERRALVRKIAFGCLTFLATLAILLKTYFDSKFAYVQLSK</sequence>
<dbReference type="InParanoid" id="A2EYS6"/>
<dbReference type="KEGG" id="tva:4760057"/>
<evidence type="ECO:0000313" key="3">
    <source>
        <dbReference type="Proteomes" id="UP000001542"/>
    </source>
</evidence>
<dbReference type="EMBL" id="DS113543">
    <property type="protein sequence ID" value="EAY02223.1"/>
    <property type="molecule type" value="Genomic_DNA"/>
</dbReference>
<dbReference type="InterPro" id="IPR029044">
    <property type="entry name" value="Nucleotide-diphossugar_trans"/>
</dbReference>
<evidence type="ECO:0000256" key="1">
    <source>
        <dbReference type="SAM" id="Phobius"/>
    </source>
</evidence>
<reference evidence="2" key="2">
    <citation type="journal article" date="2007" name="Science">
        <title>Draft genome sequence of the sexually transmitted pathogen Trichomonas vaginalis.</title>
        <authorList>
            <person name="Carlton J.M."/>
            <person name="Hirt R.P."/>
            <person name="Silva J.C."/>
            <person name="Delcher A.L."/>
            <person name="Schatz M."/>
            <person name="Zhao Q."/>
            <person name="Wortman J.R."/>
            <person name="Bidwell S.L."/>
            <person name="Alsmark U.C.M."/>
            <person name="Besteiro S."/>
            <person name="Sicheritz-Ponten T."/>
            <person name="Noel C.J."/>
            <person name="Dacks J.B."/>
            <person name="Foster P.G."/>
            <person name="Simillion C."/>
            <person name="Van de Peer Y."/>
            <person name="Miranda-Saavedra D."/>
            <person name="Barton G.J."/>
            <person name="Westrop G.D."/>
            <person name="Mueller S."/>
            <person name="Dessi D."/>
            <person name="Fiori P.L."/>
            <person name="Ren Q."/>
            <person name="Paulsen I."/>
            <person name="Zhang H."/>
            <person name="Bastida-Corcuera F.D."/>
            <person name="Simoes-Barbosa A."/>
            <person name="Brown M.T."/>
            <person name="Hayes R.D."/>
            <person name="Mukherjee M."/>
            <person name="Okumura C.Y."/>
            <person name="Schneider R."/>
            <person name="Smith A.J."/>
            <person name="Vanacova S."/>
            <person name="Villalvazo M."/>
            <person name="Haas B.J."/>
            <person name="Pertea M."/>
            <person name="Feldblyum T.V."/>
            <person name="Utterback T.R."/>
            <person name="Shu C.L."/>
            <person name="Osoegawa K."/>
            <person name="de Jong P.J."/>
            <person name="Hrdy I."/>
            <person name="Horvathova L."/>
            <person name="Zubacova Z."/>
            <person name="Dolezal P."/>
            <person name="Malik S.B."/>
            <person name="Logsdon J.M. Jr."/>
            <person name="Henze K."/>
            <person name="Gupta A."/>
            <person name="Wang C.C."/>
            <person name="Dunne R.L."/>
            <person name="Upcroft J.A."/>
            <person name="Upcroft P."/>
            <person name="White O."/>
            <person name="Salzberg S.L."/>
            <person name="Tang P."/>
            <person name="Chiu C.-H."/>
            <person name="Lee Y.-S."/>
            <person name="Embley T.M."/>
            <person name="Coombs G.H."/>
            <person name="Mottram J.C."/>
            <person name="Tachezy J."/>
            <person name="Fraser-Liggett C.M."/>
            <person name="Johnson P.J."/>
        </authorList>
    </citation>
    <scope>NUCLEOTIDE SEQUENCE [LARGE SCALE GENOMIC DNA]</scope>
    <source>
        <strain evidence="2">G3</strain>
    </source>
</reference>
<evidence type="ECO:0008006" key="4">
    <source>
        <dbReference type="Google" id="ProtNLM"/>
    </source>
</evidence>
<dbReference type="RefSeq" id="XP_001314561.1">
    <property type="nucleotide sequence ID" value="XM_001314533.1"/>
</dbReference>
<gene>
    <name evidence="2" type="ORF">TVAG_451240</name>
</gene>
<name>A2EYS6_TRIV3</name>
<dbReference type="PANTHER" id="PTHR11183">
    <property type="entry name" value="GLYCOGENIN SUBFAMILY MEMBER"/>
    <property type="match status" value="1"/>
</dbReference>
<feature type="transmembrane region" description="Helical" evidence="1">
    <location>
        <begin position="344"/>
        <end position="363"/>
    </location>
</feature>
<dbReference type="OrthoDB" id="2014201at2759"/>
<organism evidence="2 3">
    <name type="scientific">Trichomonas vaginalis (strain ATCC PRA-98 / G3)</name>
    <dbReference type="NCBI Taxonomy" id="412133"/>
    <lineage>
        <taxon>Eukaryota</taxon>
        <taxon>Metamonada</taxon>
        <taxon>Parabasalia</taxon>
        <taxon>Trichomonadida</taxon>
        <taxon>Trichomonadidae</taxon>
        <taxon>Trichomonas</taxon>
    </lineage>
</organism>
<dbReference type="SUPFAM" id="SSF53448">
    <property type="entry name" value="Nucleotide-diphospho-sugar transferases"/>
    <property type="match status" value="1"/>
</dbReference>
<keyword evidence="1" id="KW-1133">Transmembrane helix</keyword>
<dbReference type="Proteomes" id="UP000001542">
    <property type="component" value="Unassembled WGS sequence"/>
</dbReference>
<keyword evidence="1" id="KW-0812">Transmembrane</keyword>
<dbReference type="GO" id="GO:0016757">
    <property type="term" value="F:glycosyltransferase activity"/>
    <property type="evidence" value="ECO:0000318"/>
    <property type="project" value="GO_Central"/>
</dbReference>
<dbReference type="AlphaFoldDB" id="A2EYS6"/>
<accession>A2EYS6</accession>
<keyword evidence="3" id="KW-1185">Reference proteome</keyword>
<dbReference type="SMR" id="A2EYS6"/>
<dbReference type="VEuPathDB" id="TrichDB:TVAG_451240"/>
<dbReference type="InterPro" id="IPR050587">
    <property type="entry name" value="GNT1/Glycosyltrans_8"/>
</dbReference>